<evidence type="ECO:0000313" key="3">
    <source>
        <dbReference type="Proteomes" id="UP001519363"/>
    </source>
</evidence>
<evidence type="ECO:0000256" key="1">
    <source>
        <dbReference type="SAM" id="SignalP"/>
    </source>
</evidence>
<sequence>MMVMFALAPCASTTGSGWAALGLHDQSLAPGGDPGSVGGTAAEAAPTPKTVVHKAVTSANTRARAVIFDTG</sequence>
<protein>
    <submittedName>
        <fullName evidence="2">Uncharacterized protein</fullName>
    </submittedName>
</protein>
<name>A0ABS5ACH5_9PSEU</name>
<dbReference type="RefSeq" id="WP_245372773.1">
    <property type="nucleotide sequence ID" value="NZ_JAGIOO010000001.1"/>
</dbReference>
<organism evidence="2 3">
    <name type="scientific">Crossiella equi</name>
    <dbReference type="NCBI Taxonomy" id="130796"/>
    <lineage>
        <taxon>Bacteria</taxon>
        <taxon>Bacillati</taxon>
        <taxon>Actinomycetota</taxon>
        <taxon>Actinomycetes</taxon>
        <taxon>Pseudonocardiales</taxon>
        <taxon>Pseudonocardiaceae</taxon>
        <taxon>Crossiella</taxon>
    </lineage>
</organism>
<feature type="chain" id="PRO_5046032023" evidence="1">
    <location>
        <begin position="20"/>
        <end position="71"/>
    </location>
</feature>
<accession>A0ABS5ACH5</accession>
<gene>
    <name evidence="2" type="ORF">JOF53_003143</name>
</gene>
<proteinExistence type="predicted"/>
<reference evidence="2 3" key="1">
    <citation type="submission" date="2021-03" db="EMBL/GenBank/DDBJ databases">
        <title>Sequencing the genomes of 1000 actinobacteria strains.</title>
        <authorList>
            <person name="Klenk H.-P."/>
        </authorList>
    </citation>
    <scope>NUCLEOTIDE SEQUENCE [LARGE SCALE GENOMIC DNA]</scope>
    <source>
        <strain evidence="2 3">DSM 44580</strain>
    </source>
</reference>
<evidence type="ECO:0000313" key="2">
    <source>
        <dbReference type="EMBL" id="MBP2474271.1"/>
    </source>
</evidence>
<dbReference type="EMBL" id="JAGIOO010000001">
    <property type="protein sequence ID" value="MBP2474271.1"/>
    <property type="molecule type" value="Genomic_DNA"/>
</dbReference>
<feature type="signal peptide" evidence="1">
    <location>
        <begin position="1"/>
        <end position="19"/>
    </location>
</feature>
<dbReference type="Proteomes" id="UP001519363">
    <property type="component" value="Unassembled WGS sequence"/>
</dbReference>
<comment type="caution">
    <text evidence="2">The sequence shown here is derived from an EMBL/GenBank/DDBJ whole genome shotgun (WGS) entry which is preliminary data.</text>
</comment>
<keyword evidence="1" id="KW-0732">Signal</keyword>
<keyword evidence="3" id="KW-1185">Reference proteome</keyword>